<proteinExistence type="predicted"/>
<evidence type="ECO:0000313" key="2">
    <source>
        <dbReference type="EMBL" id="VFQ97505.1"/>
    </source>
</evidence>
<evidence type="ECO:0000256" key="1">
    <source>
        <dbReference type="SAM" id="MobiDB-lite"/>
    </source>
</evidence>
<accession>A0A484N837</accession>
<reference evidence="2 3" key="1">
    <citation type="submission" date="2018-04" db="EMBL/GenBank/DDBJ databases">
        <authorList>
            <person name="Vogel A."/>
        </authorList>
    </citation>
    <scope>NUCLEOTIDE SEQUENCE [LARGE SCALE GENOMIC DNA]</scope>
</reference>
<protein>
    <submittedName>
        <fullName evidence="2">Uncharacterized protein</fullName>
    </submittedName>
</protein>
<organism evidence="2 3">
    <name type="scientific">Cuscuta campestris</name>
    <dbReference type="NCBI Taxonomy" id="132261"/>
    <lineage>
        <taxon>Eukaryota</taxon>
        <taxon>Viridiplantae</taxon>
        <taxon>Streptophyta</taxon>
        <taxon>Embryophyta</taxon>
        <taxon>Tracheophyta</taxon>
        <taxon>Spermatophyta</taxon>
        <taxon>Magnoliopsida</taxon>
        <taxon>eudicotyledons</taxon>
        <taxon>Gunneridae</taxon>
        <taxon>Pentapetalae</taxon>
        <taxon>asterids</taxon>
        <taxon>lamiids</taxon>
        <taxon>Solanales</taxon>
        <taxon>Convolvulaceae</taxon>
        <taxon>Cuscuteae</taxon>
        <taxon>Cuscuta</taxon>
        <taxon>Cuscuta subgen. Grammica</taxon>
        <taxon>Cuscuta sect. Cleistogrammica</taxon>
    </lineage>
</organism>
<gene>
    <name evidence="2" type="ORF">CCAM_LOCUS39281</name>
</gene>
<dbReference type="AlphaFoldDB" id="A0A484N837"/>
<name>A0A484N837_9ASTE</name>
<sequence>METHFDRCEKDPFFSADDRNLQTGERVDKDGKVKIEDAQTMRVRGTIPLSKLEEERAKLHMVRDLIED</sequence>
<keyword evidence="3" id="KW-1185">Reference proteome</keyword>
<dbReference type="Proteomes" id="UP000595140">
    <property type="component" value="Unassembled WGS sequence"/>
</dbReference>
<dbReference type="EMBL" id="OOIL02006548">
    <property type="protein sequence ID" value="VFQ97505.1"/>
    <property type="molecule type" value="Genomic_DNA"/>
</dbReference>
<evidence type="ECO:0000313" key="3">
    <source>
        <dbReference type="Proteomes" id="UP000595140"/>
    </source>
</evidence>
<feature type="region of interest" description="Disordered" evidence="1">
    <location>
        <begin position="1"/>
        <end position="21"/>
    </location>
</feature>